<gene>
    <name evidence="1" type="ORF">BDV30DRAFT_221833</name>
</gene>
<dbReference type="Proteomes" id="UP000326289">
    <property type="component" value="Unassembled WGS sequence"/>
</dbReference>
<name>A0A5N6IJY5_9EURO</name>
<feature type="non-terminal residue" evidence="1">
    <location>
        <position position="66"/>
    </location>
</feature>
<sequence length="66" mass="7485">MYKALQCVISRDSFLALVFAFLHENLTAITPYITLALSYFGDFASWAPAVRKKLIYALKGFANYMV</sequence>
<evidence type="ECO:0000313" key="1">
    <source>
        <dbReference type="EMBL" id="KAB8266494.1"/>
    </source>
</evidence>
<reference evidence="1 2" key="1">
    <citation type="submission" date="2019-04" db="EMBL/GenBank/DDBJ databases">
        <title>Fungal friends and foes A comparative genomics study of 23 Aspergillus species from section Flavi.</title>
        <authorList>
            <consortium name="DOE Joint Genome Institute"/>
            <person name="Kjaerbolling I."/>
            <person name="Vesth T.C."/>
            <person name="Frisvad J.C."/>
            <person name="Nybo J.L."/>
            <person name="Theobald S."/>
            <person name="Kildgaard S."/>
            <person name="Petersen T.I."/>
            <person name="Kuo A."/>
            <person name="Sato A."/>
            <person name="Lyhne E.K."/>
            <person name="Kogle M.E."/>
            <person name="Wiebenga A."/>
            <person name="Kun R.S."/>
            <person name="Lubbers R.J."/>
            <person name="Makela M.R."/>
            <person name="Barry K."/>
            <person name="Chovatia M."/>
            <person name="Clum A."/>
            <person name="Daum C."/>
            <person name="Haridas S."/>
            <person name="He G."/>
            <person name="LaButti K."/>
            <person name="Lipzen A."/>
            <person name="Mondo S."/>
            <person name="Pangilinan J."/>
            <person name="Riley R."/>
            <person name="Salamov A."/>
            <person name="Simmons B.A."/>
            <person name="Magnuson J.K."/>
            <person name="Henrissat B."/>
            <person name="Mortensen U.H."/>
            <person name="Larsen T.O."/>
            <person name="De vries R.P."/>
            <person name="Grigoriev I.V."/>
            <person name="Machida M."/>
            <person name="Baker S.E."/>
            <person name="Andersen M.R."/>
        </authorList>
    </citation>
    <scope>NUCLEOTIDE SEQUENCE [LARGE SCALE GENOMIC DNA]</scope>
    <source>
        <strain evidence="1 2">CBS 117635</strain>
    </source>
</reference>
<evidence type="ECO:0000313" key="2">
    <source>
        <dbReference type="Proteomes" id="UP000326289"/>
    </source>
</evidence>
<keyword evidence="2" id="KW-1185">Reference proteome</keyword>
<accession>A0A5N6IJY5</accession>
<proteinExistence type="predicted"/>
<dbReference type="EMBL" id="ML732965">
    <property type="protein sequence ID" value="KAB8266494.1"/>
    <property type="molecule type" value="Genomic_DNA"/>
</dbReference>
<dbReference type="AlphaFoldDB" id="A0A5N6IJY5"/>
<protein>
    <submittedName>
        <fullName evidence="1">Uncharacterized protein</fullName>
    </submittedName>
</protein>
<organism evidence="1 2">
    <name type="scientific">Aspergillus minisclerotigenes</name>
    <dbReference type="NCBI Taxonomy" id="656917"/>
    <lineage>
        <taxon>Eukaryota</taxon>
        <taxon>Fungi</taxon>
        <taxon>Dikarya</taxon>
        <taxon>Ascomycota</taxon>
        <taxon>Pezizomycotina</taxon>
        <taxon>Eurotiomycetes</taxon>
        <taxon>Eurotiomycetidae</taxon>
        <taxon>Eurotiales</taxon>
        <taxon>Aspergillaceae</taxon>
        <taxon>Aspergillus</taxon>
        <taxon>Aspergillus subgen. Circumdati</taxon>
    </lineage>
</organism>